<name>A0A8R7UD04_TRIUA</name>
<organism evidence="2 3">
    <name type="scientific">Triticum urartu</name>
    <name type="common">Red wild einkorn</name>
    <name type="synonym">Crithodium urartu</name>
    <dbReference type="NCBI Taxonomy" id="4572"/>
    <lineage>
        <taxon>Eukaryota</taxon>
        <taxon>Viridiplantae</taxon>
        <taxon>Streptophyta</taxon>
        <taxon>Embryophyta</taxon>
        <taxon>Tracheophyta</taxon>
        <taxon>Spermatophyta</taxon>
        <taxon>Magnoliopsida</taxon>
        <taxon>Liliopsida</taxon>
        <taxon>Poales</taxon>
        <taxon>Poaceae</taxon>
        <taxon>BOP clade</taxon>
        <taxon>Pooideae</taxon>
        <taxon>Triticodae</taxon>
        <taxon>Triticeae</taxon>
        <taxon>Triticinae</taxon>
        <taxon>Triticum</taxon>
    </lineage>
</organism>
<keyword evidence="1" id="KW-0812">Transmembrane</keyword>
<evidence type="ECO:0000313" key="3">
    <source>
        <dbReference type="Proteomes" id="UP000015106"/>
    </source>
</evidence>
<keyword evidence="3" id="KW-1185">Reference proteome</keyword>
<accession>A0A8R7UD04</accession>
<keyword evidence="1" id="KW-1133">Transmembrane helix</keyword>
<protein>
    <submittedName>
        <fullName evidence="2">Uncharacterized protein</fullName>
    </submittedName>
</protein>
<keyword evidence="1" id="KW-0472">Membrane</keyword>
<evidence type="ECO:0000313" key="2">
    <source>
        <dbReference type="EnsemblPlants" id="TuG1812G0400003999.01.T01.cds341330"/>
    </source>
</evidence>
<reference evidence="3" key="1">
    <citation type="journal article" date="2013" name="Nature">
        <title>Draft genome of the wheat A-genome progenitor Triticum urartu.</title>
        <authorList>
            <person name="Ling H.Q."/>
            <person name="Zhao S."/>
            <person name="Liu D."/>
            <person name="Wang J."/>
            <person name="Sun H."/>
            <person name="Zhang C."/>
            <person name="Fan H."/>
            <person name="Li D."/>
            <person name="Dong L."/>
            <person name="Tao Y."/>
            <person name="Gao C."/>
            <person name="Wu H."/>
            <person name="Li Y."/>
            <person name="Cui Y."/>
            <person name="Guo X."/>
            <person name="Zheng S."/>
            <person name="Wang B."/>
            <person name="Yu K."/>
            <person name="Liang Q."/>
            <person name="Yang W."/>
            <person name="Lou X."/>
            <person name="Chen J."/>
            <person name="Feng M."/>
            <person name="Jian J."/>
            <person name="Zhang X."/>
            <person name="Luo G."/>
            <person name="Jiang Y."/>
            <person name="Liu J."/>
            <person name="Wang Z."/>
            <person name="Sha Y."/>
            <person name="Zhang B."/>
            <person name="Wu H."/>
            <person name="Tang D."/>
            <person name="Shen Q."/>
            <person name="Xue P."/>
            <person name="Zou S."/>
            <person name="Wang X."/>
            <person name="Liu X."/>
            <person name="Wang F."/>
            <person name="Yang Y."/>
            <person name="An X."/>
            <person name="Dong Z."/>
            <person name="Zhang K."/>
            <person name="Zhang X."/>
            <person name="Luo M.C."/>
            <person name="Dvorak J."/>
            <person name="Tong Y."/>
            <person name="Wang J."/>
            <person name="Yang H."/>
            <person name="Li Z."/>
            <person name="Wang D."/>
            <person name="Zhang A."/>
            <person name="Wang J."/>
        </authorList>
    </citation>
    <scope>NUCLEOTIDE SEQUENCE</scope>
    <source>
        <strain evidence="3">cv. G1812</strain>
    </source>
</reference>
<sequence>MYLKIYKTNNGGFIQISILTIGSSLAFTPDVLSYDNLSKKNQNFLQPTFRKEE</sequence>
<dbReference type="EnsemblPlants" id="TuG1812G0400003999.01.T01">
    <property type="protein sequence ID" value="TuG1812G0400003999.01.T01.cds341330"/>
    <property type="gene ID" value="TuG1812G0400003999.01"/>
</dbReference>
<feature type="transmembrane region" description="Helical" evidence="1">
    <location>
        <begin position="12"/>
        <end position="32"/>
    </location>
</feature>
<dbReference type="Proteomes" id="UP000015106">
    <property type="component" value="Chromosome 4"/>
</dbReference>
<proteinExistence type="predicted"/>
<evidence type="ECO:0000256" key="1">
    <source>
        <dbReference type="SAM" id="Phobius"/>
    </source>
</evidence>
<dbReference type="AlphaFoldDB" id="A0A8R7UD04"/>
<reference evidence="2" key="2">
    <citation type="submission" date="2018-03" db="EMBL/GenBank/DDBJ databases">
        <title>The Triticum urartu genome reveals the dynamic nature of wheat genome evolution.</title>
        <authorList>
            <person name="Ling H."/>
            <person name="Ma B."/>
            <person name="Shi X."/>
            <person name="Liu H."/>
            <person name="Dong L."/>
            <person name="Sun H."/>
            <person name="Cao Y."/>
            <person name="Gao Q."/>
            <person name="Zheng S."/>
            <person name="Li Y."/>
            <person name="Yu Y."/>
            <person name="Du H."/>
            <person name="Qi M."/>
            <person name="Li Y."/>
            <person name="Yu H."/>
            <person name="Cui Y."/>
            <person name="Wang N."/>
            <person name="Chen C."/>
            <person name="Wu H."/>
            <person name="Zhao Y."/>
            <person name="Zhang J."/>
            <person name="Li Y."/>
            <person name="Zhou W."/>
            <person name="Zhang B."/>
            <person name="Hu W."/>
            <person name="Eijk M."/>
            <person name="Tang J."/>
            <person name="Witsenboer H."/>
            <person name="Zhao S."/>
            <person name="Li Z."/>
            <person name="Zhang A."/>
            <person name="Wang D."/>
            <person name="Liang C."/>
        </authorList>
    </citation>
    <scope>NUCLEOTIDE SEQUENCE [LARGE SCALE GENOMIC DNA]</scope>
    <source>
        <strain evidence="2">cv. G1812</strain>
    </source>
</reference>
<reference evidence="2" key="3">
    <citation type="submission" date="2022-06" db="UniProtKB">
        <authorList>
            <consortium name="EnsemblPlants"/>
        </authorList>
    </citation>
    <scope>IDENTIFICATION</scope>
</reference>
<dbReference type="Gramene" id="TuG1812G0400003999.01.T01">
    <property type="protein sequence ID" value="TuG1812G0400003999.01.T01.cds341330"/>
    <property type="gene ID" value="TuG1812G0400003999.01"/>
</dbReference>